<sequence length="596" mass="67689">MIDGGSSVDVCPLSTLQQLNIDTNRIRTSNVSIRAFDGSKRDTIGEIELTMTISPVDFNIVFQVLDMETSYNFLLGRPWIHMARAVPSTLHQMVKFDCDGQEIIIHGEDDSSVYKDPSIPYIDAKEGCESIIYQAFEVIEVDQVDEGKPILHPRLSATSMMVALLMLRNGYEPGKGLGSSLQGIVNPIAPFLKKNTFGLGFKPTSADIDRAKARKKNGWNLSKPIPHIAYSFVKPQFEEVQNPSTQDDIDGVSQGLKEMFYKINMVQVGEGPSRASVQLIENPVDDEYESLNTYFPDEEVNLVEEVVQDDSQIWKLYFDGAINIKGVGIGTILVSPTGQHYPATARLRFFCTNNIAEYEACIMGLNKAINLNVHELLVMGDSDLLIRQAQGDWETREIKLIPYRQCVEDLSKRFKSIEFRFFLQSTDWMCKNKIPSLARESETFDLNTSRTSFDIEANVVRVTNNPSWVANIVPMPKKNGKIRICVDYRDLNKVSPKDDFPLPNFHILIDNCAKHELQPFVDCFVGYHQILMNEEDAEKTAFTTPWGVYYYRVMLFGLKNTSATYMRARTTLFHDMIHKEIEAYVDDVIIKSRKRS</sequence>
<proteinExistence type="predicted"/>
<reference evidence="1" key="1">
    <citation type="journal article" date="2014" name="Nat. Commun.">
        <title>The tobacco genome sequence and its comparison with those of tomato and potato.</title>
        <authorList>
            <person name="Sierro N."/>
            <person name="Battey J.N."/>
            <person name="Ouadi S."/>
            <person name="Bakaher N."/>
            <person name="Bovet L."/>
            <person name="Willig A."/>
            <person name="Goepfert S."/>
            <person name="Peitsch M.C."/>
            <person name="Ivanov N.V."/>
        </authorList>
    </citation>
    <scope>NUCLEOTIDE SEQUENCE [LARGE SCALE GENOMIC DNA]</scope>
</reference>
<evidence type="ECO:0000313" key="1">
    <source>
        <dbReference type="Proteomes" id="UP000790787"/>
    </source>
</evidence>
<keyword evidence="1" id="KW-1185">Reference proteome</keyword>
<dbReference type="Proteomes" id="UP000790787">
    <property type="component" value="Chromosome 14"/>
</dbReference>
<dbReference type="RefSeq" id="XP_075086302.1">
    <property type="nucleotide sequence ID" value="XM_075230201.1"/>
</dbReference>
<protein>
    <submittedName>
        <fullName evidence="2">Uncharacterized protein LOC142169009</fullName>
    </submittedName>
</protein>
<name>A0AC58SMW9_TOBAC</name>
<gene>
    <name evidence="2" type="primary">LOC142169009</name>
</gene>
<evidence type="ECO:0000313" key="2">
    <source>
        <dbReference type="RefSeq" id="XP_075086302.1"/>
    </source>
</evidence>
<organism evidence="1 2">
    <name type="scientific">Nicotiana tabacum</name>
    <name type="common">Common tobacco</name>
    <dbReference type="NCBI Taxonomy" id="4097"/>
    <lineage>
        <taxon>Eukaryota</taxon>
        <taxon>Viridiplantae</taxon>
        <taxon>Streptophyta</taxon>
        <taxon>Embryophyta</taxon>
        <taxon>Tracheophyta</taxon>
        <taxon>Spermatophyta</taxon>
        <taxon>Magnoliopsida</taxon>
        <taxon>eudicotyledons</taxon>
        <taxon>Gunneridae</taxon>
        <taxon>Pentapetalae</taxon>
        <taxon>asterids</taxon>
        <taxon>lamiids</taxon>
        <taxon>Solanales</taxon>
        <taxon>Solanaceae</taxon>
        <taxon>Nicotianoideae</taxon>
        <taxon>Nicotianeae</taxon>
        <taxon>Nicotiana</taxon>
    </lineage>
</organism>
<accession>A0AC58SMW9</accession>
<reference evidence="2" key="2">
    <citation type="submission" date="2025-08" db="UniProtKB">
        <authorList>
            <consortium name="RefSeq"/>
        </authorList>
    </citation>
    <scope>IDENTIFICATION</scope>
    <source>
        <tissue evidence="2">Leaf</tissue>
    </source>
</reference>